<dbReference type="RefSeq" id="WP_101720556.1">
    <property type="nucleotide sequence ID" value="NZ_PJRS01000049.1"/>
</dbReference>
<dbReference type="AlphaFoldDB" id="A0A2N5CYH7"/>
<comment type="similarity">
    <text evidence="2">Belongs to the NAD(P)-dependent epimerase/dehydratase family.</text>
</comment>
<evidence type="ECO:0000256" key="1">
    <source>
        <dbReference type="ARBA" id="ARBA00005125"/>
    </source>
</evidence>
<evidence type="ECO:0000313" key="4">
    <source>
        <dbReference type="EMBL" id="PLR18845.1"/>
    </source>
</evidence>
<dbReference type="OrthoDB" id="5295702at2"/>
<accession>A0A2N5CYH7</accession>
<name>A0A2N5CYH7_9CAUL</name>
<evidence type="ECO:0000259" key="3">
    <source>
        <dbReference type="Pfam" id="PF01370"/>
    </source>
</evidence>
<comment type="pathway">
    <text evidence="1">Bacterial outer membrane biogenesis; LPS O-antigen biosynthesis.</text>
</comment>
<proteinExistence type="inferred from homology"/>
<sequence>MGKPEDQRVLVTGAGGFVGRALLGQLQRTWPSAAFLATARRDGEAAALGPRVRTACVDLCMGQAVDPVIEAFRPTTVIHLAAQSSVHLAASAQLDMWRGNFLATYNLIESLHRHAPDALFVFASSGECYGRTFLDHDQVTEDAPLQPTNAYGRSKSASEYMIRDVHKGPHLILRMFNQIGPGQDERFVTSSFAAQLARIERGEAPPTIKVGDLSAERDFCDIADMVRAANLLLSDADALDPASTFNICSGQTRSIRSVLDTMLGLTSVDVSVEVDAERLRPSAIARAGGSNAAIHAACGWCPEMAFEDTLQRLLDYWRTRLAA</sequence>
<evidence type="ECO:0000256" key="2">
    <source>
        <dbReference type="ARBA" id="ARBA00007637"/>
    </source>
</evidence>
<keyword evidence="5" id="KW-1185">Reference proteome</keyword>
<dbReference type="InterPro" id="IPR001509">
    <property type="entry name" value="Epimerase_deHydtase"/>
</dbReference>
<dbReference type="SUPFAM" id="SSF51735">
    <property type="entry name" value="NAD(P)-binding Rossmann-fold domains"/>
    <property type="match status" value="1"/>
</dbReference>
<dbReference type="PANTHER" id="PTHR43000">
    <property type="entry name" value="DTDP-D-GLUCOSE 4,6-DEHYDRATASE-RELATED"/>
    <property type="match status" value="1"/>
</dbReference>
<reference evidence="4 5" key="1">
    <citation type="submission" date="2017-12" db="EMBL/GenBank/DDBJ databases">
        <title>The genome sequence of Caulobacter sp. 410.</title>
        <authorList>
            <person name="Gao J."/>
            <person name="Mao X."/>
            <person name="Sun J."/>
        </authorList>
    </citation>
    <scope>NUCLEOTIDE SEQUENCE [LARGE SCALE GENOMIC DNA]</scope>
    <source>
        <strain evidence="4 5">410</strain>
    </source>
</reference>
<dbReference type="Proteomes" id="UP000234479">
    <property type="component" value="Unassembled WGS sequence"/>
</dbReference>
<evidence type="ECO:0000313" key="5">
    <source>
        <dbReference type="Proteomes" id="UP000234479"/>
    </source>
</evidence>
<comment type="caution">
    <text evidence="4">The sequence shown here is derived from an EMBL/GenBank/DDBJ whole genome shotgun (WGS) entry which is preliminary data.</text>
</comment>
<gene>
    <name evidence="4" type="ORF">SGCZBJ_24730</name>
</gene>
<protein>
    <recommendedName>
        <fullName evidence="3">NAD-dependent epimerase/dehydratase domain-containing protein</fullName>
    </recommendedName>
</protein>
<dbReference type="InterPro" id="IPR036291">
    <property type="entry name" value="NAD(P)-bd_dom_sf"/>
</dbReference>
<dbReference type="EMBL" id="PJRS01000049">
    <property type="protein sequence ID" value="PLR18845.1"/>
    <property type="molecule type" value="Genomic_DNA"/>
</dbReference>
<organism evidence="4 5">
    <name type="scientific">Caulobacter zeae</name>
    <dbReference type="NCBI Taxonomy" id="2055137"/>
    <lineage>
        <taxon>Bacteria</taxon>
        <taxon>Pseudomonadati</taxon>
        <taxon>Pseudomonadota</taxon>
        <taxon>Alphaproteobacteria</taxon>
        <taxon>Caulobacterales</taxon>
        <taxon>Caulobacteraceae</taxon>
        <taxon>Caulobacter</taxon>
    </lineage>
</organism>
<dbReference type="Gene3D" id="3.40.50.720">
    <property type="entry name" value="NAD(P)-binding Rossmann-like Domain"/>
    <property type="match status" value="1"/>
</dbReference>
<dbReference type="Pfam" id="PF01370">
    <property type="entry name" value="Epimerase"/>
    <property type="match status" value="1"/>
</dbReference>
<feature type="domain" description="NAD-dependent epimerase/dehydratase" evidence="3">
    <location>
        <begin position="9"/>
        <end position="248"/>
    </location>
</feature>
<dbReference type="Gene3D" id="3.90.25.10">
    <property type="entry name" value="UDP-galactose 4-epimerase, domain 1"/>
    <property type="match status" value="1"/>
</dbReference>